<evidence type="ECO:0000256" key="1">
    <source>
        <dbReference type="SAM" id="MobiDB-lite"/>
    </source>
</evidence>
<proteinExistence type="predicted"/>
<name>A0ABT9ZR53_9BACI</name>
<dbReference type="RefSeq" id="WP_307322718.1">
    <property type="nucleotide sequence ID" value="NZ_JAUSUG010000003.1"/>
</dbReference>
<feature type="compositionally biased region" description="Polar residues" evidence="1">
    <location>
        <begin position="350"/>
        <end position="364"/>
    </location>
</feature>
<feature type="compositionally biased region" description="Acidic residues" evidence="1">
    <location>
        <begin position="366"/>
        <end position="379"/>
    </location>
</feature>
<keyword evidence="3" id="KW-0282">Flagellum</keyword>
<protein>
    <submittedName>
        <fullName evidence="3">Flagellar hook-length control protein FliK</fullName>
    </submittedName>
</protein>
<organism evidence="3 4">
    <name type="scientific">Evansella vedderi</name>
    <dbReference type="NCBI Taxonomy" id="38282"/>
    <lineage>
        <taxon>Bacteria</taxon>
        <taxon>Bacillati</taxon>
        <taxon>Bacillota</taxon>
        <taxon>Bacilli</taxon>
        <taxon>Bacillales</taxon>
        <taxon>Bacillaceae</taxon>
        <taxon>Evansella</taxon>
    </lineage>
</organism>
<dbReference type="InterPro" id="IPR038610">
    <property type="entry name" value="FliK-like_C_sf"/>
</dbReference>
<gene>
    <name evidence="3" type="ORF">J2S74_001082</name>
</gene>
<evidence type="ECO:0000259" key="2">
    <source>
        <dbReference type="Pfam" id="PF02120"/>
    </source>
</evidence>
<evidence type="ECO:0000313" key="3">
    <source>
        <dbReference type="EMBL" id="MDQ0253710.1"/>
    </source>
</evidence>
<comment type="caution">
    <text evidence="3">The sequence shown here is derived from an EMBL/GenBank/DDBJ whole genome shotgun (WGS) entry which is preliminary data.</text>
</comment>
<keyword evidence="4" id="KW-1185">Reference proteome</keyword>
<accession>A0ABT9ZR53</accession>
<keyword evidence="3" id="KW-0966">Cell projection</keyword>
<evidence type="ECO:0000313" key="4">
    <source>
        <dbReference type="Proteomes" id="UP001230005"/>
    </source>
</evidence>
<dbReference type="Proteomes" id="UP001230005">
    <property type="component" value="Unassembled WGS sequence"/>
</dbReference>
<dbReference type="InterPro" id="IPR021136">
    <property type="entry name" value="Flagellar_hook_control-like_C"/>
</dbReference>
<dbReference type="CDD" id="cd17470">
    <property type="entry name" value="T3SS_Flik_C"/>
    <property type="match status" value="1"/>
</dbReference>
<dbReference type="Gene3D" id="3.30.750.140">
    <property type="match status" value="1"/>
</dbReference>
<feature type="region of interest" description="Disordered" evidence="1">
    <location>
        <begin position="343"/>
        <end position="391"/>
    </location>
</feature>
<dbReference type="EMBL" id="JAUSUG010000003">
    <property type="protein sequence ID" value="MDQ0253710.1"/>
    <property type="molecule type" value="Genomic_DNA"/>
</dbReference>
<feature type="domain" description="Flagellar hook-length control protein-like C-terminal" evidence="2">
    <location>
        <begin position="261"/>
        <end position="341"/>
    </location>
</feature>
<dbReference type="Pfam" id="PF02120">
    <property type="entry name" value="Flg_hook"/>
    <property type="match status" value="1"/>
</dbReference>
<keyword evidence="3" id="KW-0969">Cilium</keyword>
<reference evidence="3 4" key="1">
    <citation type="submission" date="2023-07" db="EMBL/GenBank/DDBJ databases">
        <title>Genomic Encyclopedia of Type Strains, Phase IV (KMG-IV): sequencing the most valuable type-strain genomes for metagenomic binning, comparative biology and taxonomic classification.</title>
        <authorList>
            <person name="Goeker M."/>
        </authorList>
    </citation>
    <scope>NUCLEOTIDE SEQUENCE [LARGE SCALE GENOMIC DNA]</scope>
    <source>
        <strain evidence="3 4">DSM 9768</strain>
    </source>
</reference>
<sequence>MNSTALSSLFALPTKTPSDSLHNRGSEERGSGSFFDLLLMEQKSGLLNDEVNDFHMDHFEKSDDTMIRLDSFLSFLQEMGETLDIEMIEEKFSLEIFPILSDEMVEEVITLFEQGHRLIDLAPSQNVSHLLAVMMAASYYEKQQPLTGASLDREIMPPSREILDLLRSSFQDKPVLESSSSTAKDLLQKLFLLKKEAQTASTVNRSSEISDKRLPTVFHVDMSNSHMAKLQQLSIHGGEKEVDKPSEQQLLRQIQQILARSQLQQLGNGVQQLTVKLHPQSLGRLDITIQQVNGVMVAKMMTTTSIAKDLIEGQLSQLRQAFAGQQIHVDRIEVTQQQQGNLPFHKQSEDGSSNQQEESQSKDNSPLDEEEDGGEEESFSDFLQATINTQV</sequence>